<feature type="domain" description="Pre-SET" evidence="15">
    <location>
        <begin position="480"/>
        <end position="540"/>
    </location>
</feature>
<dbReference type="Pfam" id="PF00385">
    <property type="entry name" value="Chromo"/>
    <property type="match status" value="1"/>
</dbReference>
<keyword evidence="10" id="KW-0137">Centromere</keyword>
<dbReference type="InterPro" id="IPR023779">
    <property type="entry name" value="Chromodomain_CS"/>
</dbReference>
<evidence type="ECO:0000259" key="16">
    <source>
        <dbReference type="PROSITE" id="PS50868"/>
    </source>
</evidence>
<dbReference type="Pfam" id="PF00856">
    <property type="entry name" value="SET"/>
    <property type="match status" value="1"/>
</dbReference>
<dbReference type="PANTHER" id="PTHR46223">
    <property type="entry name" value="HISTONE-LYSINE N-METHYLTRANSFERASE SUV39H"/>
    <property type="match status" value="1"/>
</dbReference>
<dbReference type="InterPro" id="IPR050973">
    <property type="entry name" value="H3K9_Histone-Lys_N-MTase"/>
</dbReference>
<dbReference type="PROSITE" id="PS00598">
    <property type="entry name" value="CHROMO_1"/>
    <property type="match status" value="1"/>
</dbReference>
<evidence type="ECO:0000313" key="17">
    <source>
        <dbReference type="EMBL" id="CAG6657446.1"/>
    </source>
</evidence>
<keyword evidence="5 17" id="KW-0808">Transferase</keyword>
<evidence type="ECO:0000259" key="14">
    <source>
        <dbReference type="PROSITE" id="PS50280"/>
    </source>
</evidence>
<dbReference type="AlphaFoldDB" id="A0A8D8RYU1"/>
<dbReference type="EMBL" id="HBUF01188418">
    <property type="protein sequence ID" value="CAG6657446.1"/>
    <property type="molecule type" value="Transcribed_RNA"/>
</dbReference>
<evidence type="ECO:0000256" key="8">
    <source>
        <dbReference type="ARBA" id="ARBA00022833"/>
    </source>
</evidence>
<dbReference type="GO" id="GO:0008270">
    <property type="term" value="F:zinc ion binding"/>
    <property type="evidence" value="ECO:0007669"/>
    <property type="project" value="InterPro"/>
</dbReference>
<dbReference type="InterPro" id="IPR003616">
    <property type="entry name" value="Post-SET_dom"/>
</dbReference>
<dbReference type="PROSITE" id="PS50868">
    <property type="entry name" value="POST_SET"/>
    <property type="match status" value="1"/>
</dbReference>
<dbReference type="InterPro" id="IPR007728">
    <property type="entry name" value="Pre-SET_dom"/>
</dbReference>
<dbReference type="SMART" id="SM00298">
    <property type="entry name" value="CHROMO"/>
    <property type="match status" value="1"/>
</dbReference>
<reference evidence="17" key="1">
    <citation type="submission" date="2021-05" db="EMBL/GenBank/DDBJ databases">
        <authorList>
            <person name="Alioto T."/>
            <person name="Alioto T."/>
            <person name="Gomez Garrido J."/>
        </authorList>
    </citation>
    <scope>NUCLEOTIDE SEQUENCE</scope>
</reference>
<dbReference type="PROSITE" id="PS50280">
    <property type="entry name" value="SET"/>
    <property type="match status" value="1"/>
</dbReference>
<evidence type="ECO:0000256" key="2">
    <source>
        <dbReference type="ARBA" id="ARBA00004584"/>
    </source>
</evidence>
<feature type="domain" description="SET" evidence="14">
    <location>
        <begin position="543"/>
        <end position="661"/>
    </location>
</feature>
<dbReference type="GO" id="GO:0032259">
    <property type="term" value="P:methylation"/>
    <property type="evidence" value="ECO:0007669"/>
    <property type="project" value="UniProtKB-KW"/>
</dbReference>
<dbReference type="PROSITE" id="PS50867">
    <property type="entry name" value="PRE_SET"/>
    <property type="match status" value="1"/>
</dbReference>
<dbReference type="PANTHER" id="PTHR46223:SF4">
    <property type="entry name" value="HISTONE-LYSINE N-METHYLTRANSFERASE-RELATED"/>
    <property type="match status" value="1"/>
</dbReference>
<name>A0A8D8RYU1_9HEMI</name>
<evidence type="ECO:0000256" key="11">
    <source>
        <dbReference type="SAM" id="MobiDB-lite"/>
    </source>
</evidence>
<feature type="domain" description="Post-SET" evidence="16">
    <location>
        <begin position="675"/>
        <end position="691"/>
    </location>
</feature>
<feature type="signal peptide" evidence="12">
    <location>
        <begin position="1"/>
        <end position="28"/>
    </location>
</feature>
<dbReference type="SMART" id="SM00508">
    <property type="entry name" value="PostSET"/>
    <property type="match status" value="1"/>
</dbReference>
<feature type="chain" id="PRO_5034919899" evidence="12">
    <location>
        <begin position="29"/>
        <end position="694"/>
    </location>
</feature>
<dbReference type="GO" id="GO:0000775">
    <property type="term" value="C:chromosome, centromeric region"/>
    <property type="evidence" value="ECO:0007669"/>
    <property type="project" value="UniProtKB-SubCell"/>
</dbReference>
<evidence type="ECO:0000256" key="7">
    <source>
        <dbReference type="ARBA" id="ARBA00022723"/>
    </source>
</evidence>
<dbReference type="CDD" id="cd10542">
    <property type="entry name" value="SET_SUV39H"/>
    <property type="match status" value="1"/>
</dbReference>
<dbReference type="InterPro" id="IPR016197">
    <property type="entry name" value="Chromo-like_dom_sf"/>
</dbReference>
<dbReference type="CDD" id="cd00024">
    <property type="entry name" value="CD_CSD"/>
    <property type="match status" value="1"/>
</dbReference>
<dbReference type="PROSITE" id="PS50013">
    <property type="entry name" value="CHROMO_2"/>
    <property type="match status" value="1"/>
</dbReference>
<evidence type="ECO:0000256" key="3">
    <source>
        <dbReference type="ARBA" id="ARBA00022454"/>
    </source>
</evidence>
<dbReference type="Gene3D" id="2.40.50.40">
    <property type="match status" value="1"/>
</dbReference>
<dbReference type="SMART" id="SM00317">
    <property type="entry name" value="SET"/>
    <property type="match status" value="1"/>
</dbReference>
<evidence type="ECO:0000256" key="9">
    <source>
        <dbReference type="ARBA" id="ARBA00023242"/>
    </source>
</evidence>
<dbReference type="Gene3D" id="2.170.270.10">
    <property type="entry name" value="SET domain"/>
    <property type="match status" value="1"/>
</dbReference>
<sequence>MIISILMFFVMDFFPLHLFCSTANPTMSDDDVILLSSDDSSPVSPAVQTESNDVEILTPLVKQEVSEAKLELKPDKAALEAFLRELSELPGSSQDSDTDNNDEPPSKLSHNEKSPSKSKPISLSQETNANEITPRNSQVQSPISSTFGSKTPEGSVSGEHKESQEIIDFEKVAIKSEFPDNPLCRTPEKTERECPSSPVNTDSERMSISGTSMACLNSPPIYNFERKSQKRVYPMSPIASPRKPMGKSCSQNLMERVEKEKYIAVNSAKSSQSPAQTCDFEVEKILDQIELGPERFLYKVKWVGFDETDCTWEPLENLTNCLQLVHEFKMKLMKIPTNPVERRFQQLRKYMMQHTETDLELFTQRFRSDKGELSIPKIDLNEVYGFIRNFARHPHLIETNKAELNYLREQLLTSLLYEKRLVQIENLKRYEMEINVTTGNAVAPIYVINNVDLEVVPANFTHTNHNIPTEGVVVTEEPIIWCECPDNCKDSSYCCGELNDSIIAYDKQKRLKIGQGTPIYECNKNCKCNSTCRNRVIQLGTQVKLAIYKTYNGCGWGVQTLEAIPKGTYVTEYVGEILTYQAASQRDNQTYLFNLDFNGSTAFVIDACTYGNISHFINHSCDPNLAVYPAYIQCLDPYLHRLPLFAIRDIEKGEQLSFSYYKSVTKQSSRSTSESKIKCKCEAKNCRGWLNIEA</sequence>
<keyword evidence="6" id="KW-0949">S-adenosyl-L-methionine</keyword>
<keyword evidence="7" id="KW-0479">Metal-binding</keyword>
<dbReference type="InterPro" id="IPR001214">
    <property type="entry name" value="SET_dom"/>
</dbReference>
<protein>
    <submittedName>
        <fullName evidence="17">Histone-lysine N-methyltransferase Su(Var)3-9</fullName>
    </submittedName>
</protein>
<dbReference type="InterPro" id="IPR023780">
    <property type="entry name" value="Chromo_domain"/>
</dbReference>
<organism evidence="17">
    <name type="scientific">Cacopsylla melanoneura</name>
    <dbReference type="NCBI Taxonomy" id="428564"/>
    <lineage>
        <taxon>Eukaryota</taxon>
        <taxon>Metazoa</taxon>
        <taxon>Ecdysozoa</taxon>
        <taxon>Arthropoda</taxon>
        <taxon>Hexapoda</taxon>
        <taxon>Insecta</taxon>
        <taxon>Pterygota</taxon>
        <taxon>Neoptera</taxon>
        <taxon>Paraneoptera</taxon>
        <taxon>Hemiptera</taxon>
        <taxon>Sternorrhyncha</taxon>
        <taxon>Psylloidea</taxon>
        <taxon>Psyllidae</taxon>
        <taxon>Psyllinae</taxon>
        <taxon>Cacopsylla</taxon>
    </lineage>
</organism>
<accession>A0A8D8RYU1</accession>
<dbReference type="InterPro" id="IPR046341">
    <property type="entry name" value="SET_dom_sf"/>
</dbReference>
<evidence type="ECO:0000259" key="13">
    <source>
        <dbReference type="PROSITE" id="PS50013"/>
    </source>
</evidence>
<feature type="domain" description="Chromo" evidence="13">
    <location>
        <begin position="280"/>
        <end position="340"/>
    </location>
</feature>
<evidence type="ECO:0000256" key="10">
    <source>
        <dbReference type="ARBA" id="ARBA00023328"/>
    </source>
</evidence>
<evidence type="ECO:0000256" key="6">
    <source>
        <dbReference type="ARBA" id="ARBA00022691"/>
    </source>
</evidence>
<keyword evidence="8" id="KW-0862">Zinc</keyword>
<evidence type="ECO:0000256" key="1">
    <source>
        <dbReference type="ARBA" id="ARBA00004123"/>
    </source>
</evidence>
<comment type="subcellular location">
    <subcellularLocation>
        <location evidence="2">Chromosome</location>
        <location evidence="2">Centromere</location>
    </subcellularLocation>
    <subcellularLocation>
        <location evidence="1">Nucleus</location>
    </subcellularLocation>
</comment>
<keyword evidence="4 17" id="KW-0489">Methyltransferase</keyword>
<dbReference type="GO" id="GO:0046974">
    <property type="term" value="F:histone H3K9 methyltransferase activity"/>
    <property type="evidence" value="ECO:0007669"/>
    <property type="project" value="TreeGrafter"/>
</dbReference>
<dbReference type="GO" id="GO:0005634">
    <property type="term" value="C:nucleus"/>
    <property type="evidence" value="ECO:0007669"/>
    <property type="project" value="UniProtKB-SubCell"/>
</dbReference>
<feature type="compositionally biased region" description="Polar residues" evidence="11">
    <location>
        <begin position="121"/>
        <end position="154"/>
    </location>
</feature>
<dbReference type="SUPFAM" id="SSF54160">
    <property type="entry name" value="Chromo domain-like"/>
    <property type="match status" value="1"/>
</dbReference>
<keyword evidence="9" id="KW-0539">Nucleus</keyword>
<feature type="region of interest" description="Disordered" evidence="11">
    <location>
        <begin position="179"/>
        <end position="205"/>
    </location>
</feature>
<dbReference type="SUPFAM" id="SSF82199">
    <property type="entry name" value="SET domain"/>
    <property type="match status" value="1"/>
</dbReference>
<keyword evidence="3" id="KW-0158">Chromosome</keyword>
<evidence type="ECO:0000256" key="5">
    <source>
        <dbReference type="ARBA" id="ARBA00022679"/>
    </source>
</evidence>
<evidence type="ECO:0000256" key="4">
    <source>
        <dbReference type="ARBA" id="ARBA00022603"/>
    </source>
</evidence>
<feature type="region of interest" description="Disordered" evidence="11">
    <location>
        <begin position="88"/>
        <end position="164"/>
    </location>
</feature>
<proteinExistence type="predicted"/>
<dbReference type="InterPro" id="IPR000953">
    <property type="entry name" value="Chromo/chromo_shadow_dom"/>
</dbReference>
<dbReference type="Pfam" id="PF05033">
    <property type="entry name" value="Pre-SET"/>
    <property type="match status" value="1"/>
</dbReference>
<evidence type="ECO:0000259" key="15">
    <source>
        <dbReference type="PROSITE" id="PS50867"/>
    </source>
</evidence>
<keyword evidence="12" id="KW-0732">Signal</keyword>
<evidence type="ECO:0000256" key="12">
    <source>
        <dbReference type="SAM" id="SignalP"/>
    </source>
</evidence>
<dbReference type="SMART" id="SM00468">
    <property type="entry name" value="PreSET"/>
    <property type="match status" value="1"/>
</dbReference>